<dbReference type="Gene3D" id="2.170.130.10">
    <property type="entry name" value="TonB-dependent receptor, plug domain"/>
    <property type="match status" value="1"/>
</dbReference>
<evidence type="ECO:0000256" key="1">
    <source>
        <dbReference type="ARBA" id="ARBA00004571"/>
    </source>
</evidence>
<dbReference type="InterPro" id="IPR041700">
    <property type="entry name" value="OMP_b-brl_3"/>
</dbReference>
<evidence type="ECO:0000256" key="5">
    <source>
        <dbReference type="ARBA" id="ARBA00023136"/>
    </source>
</evidence>
<evidence type="ECO:0000256" key="4">
    <source>
        <dbReference type="ARBA" id="ARBA00022692"/>
    </source>
</evidence>
<keyword evidence="2 7" id="KW-0813">Transport</keyword>
<dbReference type="SUPFAM" id="SSF49452">
    <property type="entry name" value="Starch-binding domain-like"/>
    <property type="match status" value="1"/>
</dbReference>
<accession>A0A8J3D5B7</accession>
<dbReference type="InterPro" id="IPR013784">
    <property type="entry name" value="Carb-bd-like_fold"/>
</dbReference>
<keyword evidence="11" id="KW-0675">Receptor</keyword>
<evidence type="ECO:0000256" key="8">
    <source>
        <dbReference type="SAM" id="SignalP"/>
    </source>
</evidence>
<evidence type="ECO:0000259" key="10">
    <source>
        <dbReference type="Pfam" id="PF14905"/>
    </source>
</evidence>
<evidence type="ECO:0000256" key="2">
    <source>
        <dbReference type="ARBA" id="ARBA00022448"/>
    </source>
</evidence>
<gene>
    <name evidence="11" type="ORF">GCM10007390_05700</name>
</gene>
<comment type="caution">
    <text evidence="11">The sequence shown here is derived from an EMBL/GenBank/DDBJ whole genome shotgun (WGS) entry which is preliminary data.</text>
</comment>
<feature type="signal peptide" evidence="8">
    <location>
        <begin position="1"/>
        <end position="22"/>
    </location>
</feature>
<dbReference type="AlphaFoldDB" id="A0A8J3D5B7"/>
<dbReference type="InterPro" id="IPR037066">
    <property type="entry name" value="Plug_dom_sf"/>
</dbReference>
<evidence type="ECO:0000256" key="6">
    <source>
        <dbReference type="ARBA" id="ARBA00023237"/>
    </source>
</evidence>
<reference evidence="11 12" key="1">
    <citation type="journal article" date="2014" name="Int. J. Syst. Evol. Microbiol.">
        <title>Complete genome sequence of Corynebacterium casei LMG S-19264T (=DSM 44701T), isolated from a smear-ripened cheese.</title>
        <authorList>
            <consortium name="US DOE Joint Genome Institute (JGI-PGF)"/>
            <person name="Walter F."/>
            <person name="Albersmeier A."/>
            <person name="Kalinowski J."/>
            <person name="Ruckert C."/>
        </authorList>
    </citation>
    <scope>NUCLEOTIDE SEQUENCE [LARGE SCALE GENOMIC DNA]</scope>
    <source>
        <strain evidence="11 12">KCTC 12866</strain>
    </source>
</reference>
<feature type="domain" description="TonB-dependent receptor plug" evidence="9">
    <location>
        <begin position="154"/>
        <end position="236"/>
    </location>
</feature>
<evidence type="ECO:0000256" key="3">
    <source>
        <dbReference type="ARBA" id="ARBA00022452"/>
    </source>
</evidence>
<dbReference type="GO" id="GO:0009279">
    <property type="term" value="C:cell outer membrane"/>
    <property type="evidence" value="ECO:0007669"/>
    <property type="project" value="UniProtKB-SubCell"/>
</dbReference>
<keyword evidence="6 7" id="KW-0998">Cell outer membrane</keyword>
<keyword evidence="8" id="KW-0732">Signal</keyword>
<dbReference type="InterPro" id="IPR036942">
    <property type="entry name" value="Beta-barrel_TonB_sf"/>
</dbReference>
<dbReference type="InterPro" id="IPR039426">
    <property type="entry name" value="TonB-dep_rcpt-like"/>
</dbReference>
<proteinExistence type="inferred from homology"/>
<organism evidence="11 12">
    <name type="scientific">Persicitalea jodogahamensis</name>
    <dbReference type="NCBI Taxonomy" id="402147"/>
    <lineage>
        <taxon>Bacteria</taxon>
        <taxon>Pseudomonadati</taxon>
        <taxon>Bacteroidota</taxon>
        <taxon>Cytophagia</taxon>
        <taxon>Cytophagales</taxon>
        <taxon>Spirosomataceae</taxon>
        <taxon>Persicitalea</taxon>
    </lineage>
</organism>
<comment type="similarity">
    <text evidence="7">Belongs to the TonB-dependent receptor family.</text>
</comment>
<evidence type="ECO:0000256" key="7">
    <source>
        <dbReference type="PROSITE-ProRule" id="PRU01360"/>
    </source>
</evidence>
<dbReference type="PROSITE" id="PS52016">
    <property type="entry name" value="TONB_DEPENDENT_REC_3"/>
    <property type="match status" value="1"/>
</dbReference>
<dbReference type="GO" id="GO:0030246">
    <property type="term" value="F:carbohydrate binding"/>
    <property type="evidence" value="ECO:0007669"/>
    <property type="project" value="InterPro"/>
</dbReference>
<evidence type="ECO:0000313" key="11">
    <source>
        <dbReference type="EMBL" id="GHB55349.1"/>
    </source>
</evidence>
<dbReference type="Proteomes" id="UP000598271">
    <property type="component" value="Unassembled WGS sequence"/>
</dbReference>
<dbReference type="PANTHER" id="PTHR40980:SF4">
    <property type="entry name" value="TONB-DEPENDENT RECEPTOR-LIKE BETA-BARREL DOMAIN-CONTAINING PROTEIN"/>
    <property type="match status" value="1"/>
</dbReference>
<name>A0A8J3D5B7_9BACT</name>
<evidence type="ECO:0000259" key="9">
    <source>
        <dbReference type="Pfam" id="PF07715"/>
    </source>
</evidence>
<dbReference type="SUPFAM" id="SSF56935">
    <property type="entry name" value="Porins"/>
    <property type="match status" value="1"/>
</dbReference>
<dbReference type="Pfam" id="PF07715">
    <property type="entry name" value="Plug"/>
    <property type="match status" value="1"/>
</dbReference>
<dbReference type="Gene3D" id="2.40.170.20">
    <property type="entry name" value="TonB-dependent receptor, beta-barrel domain"/>
    <property type="match status" value="1"/>
</dbReference>
<sequence length="802" mass="89271">MKKLSSVLSGFAFLLTLTAAQAQTSETTLTASSDLGEIIGKLVDATNDDPASFATVALTRPDSSVVSGLTADENGVFHLIGVKPGNYLIRVTNIGYQTLFLPNVNMPAEVTTTDLGIIRLAANVQNLNEVVVRAEKTMIVSDIDKKIVNVGRDLLASSNNVSELLEKVPSVSLDENGNPMVRGKGSVVVLIDGKPSTLYGNDVATVLQSFPAELIERIEVMTTPSAKYEGEGASGVIDIITKKTKIVGTSGSLRGTLGAQNNSNGSAYLSYKTNKWAVRASGSVRNQIWYYRRTLDRQNFLGDSTTFFSQRGTGSSQDTDYFGRLGVNYDFSEKSSIGLTVNYSHNKDVDKSENTNQTLAQEGTLLEKFDRFSTGTTFNDNLNVNLDYRKRFAKERQIFTVSANYSNGVSDGESEFDQQSDYAYLVRRQRNLQDNNRHEAVLDADYTWPISPSSTLEIGAKSRMRRSHNDNAFYTFDQELEDFLFNENVSNIFGFEEYTHTGYTSFTQKSDLWGIRAGLRLTDATQKIDQISRAQAFSTHFFYLVPSFAVTRKLDDESQVKVNYSRRVQRPSSDALNPFTDISDPRNIRSGNPNLKPEYVHKAEVGYSQYKELGGWGPALFLDFSNNAITRIRTIDAAGISYQRYDNVGRELSYGFETDFSKKVGEKLKLNASGRIFRSEVVSLAANIDNKIWSYSGNLNAFLELPLQMRASAYVTYDGPRAIAQGTRPGVFVANLGVRRDFFERKATLSVSVQDLFLSRIYRSELSTDTYTQSSLYQRTNRFAGVTFHYRFGRISAQGEEG</sequence>
<protein>
    <submittedName>
        <fullName evidence="11">TonB-dependent receptor</fullName>
    </submittedName>
</protein>
<keyword evidence="3 7" id="KW-1134">Transmembrane beta strand</keyword>
<keyword evidence="5 7" id="KW-0472">Membrane</keyword>
<dbReference type="Pfam" id="PF13620">
    <property type="entry name" value="CarboxypepD_reg"/>
    <property type="match status" value="1"/>
</dbReference>
<dbReference type="Gene3D" id="2.60.40.1120">
    <property type="entry name" value="Carboxypeptidase-like, regulatory domain"/>
    <property type="match status" value="1"/>
</dbReference>
<dbReference type="InterPro" id="IPR012910">
    <property type="entry name" value="Plug_dom"/>
</dbReference>
<dbReference type="EMBL" id="BMXF01000001">
    <property type="protein sequence ID" value="GHB55349.1"/>
    <property type="molecule type" value="Genomic_DNA"/>
</dbReference>
<comment type="subcellular location">
    <subcellularLocation>
        <location evidence="1 7">Cell outer membrane</location>
        <topology evidence="1 7">Multi-pass membrane protein</topology>
    </subcellularLocation>
</comment>
<dbReference type="Pfam" id="PF14905">
    <property type="entry name" value="OMP_b-brl_3"/>
    <property type="match status" value="1"/>
</dbReference>
<evidence type="ECO:0000313" key="12">
    <source>
        <dbReference type="Proteomes" id="UP000598271"/>
    </source>
</evidence>
<keyword evidence="4 7" id="KW-0812">Transmembrane</keyword>
<feature type="chain" id="PRO_5035179768" evidence="8">
    <location>
        <begin position="23"/>
        <end position="802"/>
    </location>
</feature>
<dbReference type="RefSeq" id="WP_229580236.1">
    <property type="nucleotide sequence ID" value="NZ_BMXF01000001.1"/>
</dbReference>
<keyword evidence="12" id="KW-1185">Reference proteome</keyword>
<dbReference type="PANTHER" id="PTHR40980">
    <property type="entry name" value="PLUG DOMAIN-CONTAINING PROTEIN"/>
    <property type="match status" value="1"/>
</dbReference>
<feature type="domain" description="Outer membrane protein beta-barrel" evidence="10">
    <location>
        <begin position="390"/>
        <end position="790"/>
    </location>
</feature>